<evidence type="ECO:0000256" key="6">
    <source>
        <dbReference type="ARBA" id="ARBA00023125"/>
    </source>
</evidence>
<evidence type="ECO:0000256" key="8">
    <source>
        <dbReference type="ARBA" id="ARBA00032623"/>
    </source>
</evidence>
<name>A0A0A2C5T3_PROMR</name>
<feature type="domain" description="OmpR/PhoB-type" evidence="12">
    <location>
        <begin position="137"/>
        <end position="238"/>
    </location>
</feature>
<dbReference type="FunFam" id="3.40.50.2300:FF:000001">
    <property type="entry name" value="DNA-binding response regulator PhoB"/>
    <property type="match status" value="1"/>
</dbReference>
<dbReference type="InterPro" id="IPR001789">
    <property type="entry name" value="Sig_transdc_resp-reg_receiver"/>
</dbReference>
<organism evidence="13 14">
    <name type="scientific">Prochlorococcus marinus str. PAC1</name>
    <dbReference type="NCBI Taxonomy" id="59924"/>
    <lineage>
        <taxon>Bacteria</taxon>
        <taxon>Bacillati</taxon>
        <taxon>Cyanobacteriota</taxon>
        <taxon>Cyanophyceae</taxon>
        <taxon>Synechococcales</taxon>
        <taxon>Prochlorococcaceae</taxon>
        <taxon>Prochlorococcus</taxon>
    </lineage>
</organism>
<protein>
    <recommendedName>
        <fullName evidence="2">Probable transcriptional regulator ycf27</fullName>
    </recommendedName>
    <alternativeName>
        <fullName evidence="8">OmpR-like protein</fullName>
    </alternativeName>
</protein>
<dbReference type="SUPFAM" id="SSF52172">
    <property type="entry name" value="CheY-like"/>
    <property type="match status" value="1"/>
</dbReference>
<feature type="modified residue" description="4-aspartylphosphate" evidence="9">
    <location>
        <position position="59"/>
    </location>
</feature>
<evidence type="ECO:0000256" key="3">
    <source>
        <dbReference type="ARBA" id="ARBA00022553"/>
    </source>
</evidence>
<dbReference type="Gene3D" id="6.10.250.690">
    <property type="match status" value="1"/>
</dbReference>
<keyword evidence="7" id="KW-0804">Transcription</keyword>
<keyword evidence="4" id="KW-0902">Two-component regulatory system</keyword>
<dbReference type="Pfam" id="PF00486">
    <property type="entry name" value="Trans_reg_C"/>
    <property type="match status" value="1"/>
</dbReference>
<evidence type="ECO:0000256" key="10">
    <source>
        <dbReference type="PROSITE-ProRule" id="PRU01091"/>
    </source>
</evidence>
<dbReference type="NCBIfam" id="NF045944">
    <property type="entry name" value="ResRegRpaBCyano"/>
    <property type="match status" value="1"/>
</dbReference>
<dbReference type="CDD" id="cd00383">
    <property type="entry name" value="trans_reg_C"/>
    <property type="match status" value="1"/>
</dbReference>
<evidence type="ECO:0000256" key="9">
    <source>
        <dbReference type="PROSITE-ProRule" id="PRU00169"/>
    </source>
</evidence>
<dbReference type="GO" id="GO:0000156">
    <property type="term" value="F:phosphorelay response regulator activity"/>
    <property type="evidence" value="ECO:0007669"/>
    <property type="project" value="TreeGrafter"/>
</dbReference>
<dbReference type="Pfam" id="PF00072">
    <property type="entry name" value="Response_reg"/>
    <property type="match status" value="1"/>
</dbReference>
<keyword evidence="5" id="KW-0805">Transcription regulation</keyword>
<dbReference type="CDD" id="cd17574">
    <property type="entry name" value="REC_OmpR"/>
    <property type="match status" value="1"/>
</dbReference>
<evidence type="ECO:0000256" key="4">
    <source>
        <dbReference type="ARBA" id="ARBA00023012"/>
    </source>
</evidence>
<gene>
    <name evidence="13" type="ORF">EV03_0455</name>
</gene>
<evidence type="ECO:0000259" key="12">
    <source>
        <dbReference type="PROSITE" id="PS51755"/>
    </source>
</evidence>
<sequence>MTATSPSKETILVADDEASIRRILETRLSMIGYQVVTACDGNEALDLFRNCEPDLVVLDVMMPKLDGYGVCQELRKESDVPIVMLTALGDVADRITGLELGADDYVVKPFSPKELEARIRCVLRRVEKEQIAGLPNSGVIAVMNLKIDTNKRQVYRNDERIRLTGMEFSLLELLVSRSGEPFSRGEILKEVWGYTPERHVDTRVVDVHISRLRSKLEDDPANPELILTARGTGYLFQRIVDSMIPEGS</sequence>
<comment type="function">
    <text evidence="1">Probable promoter-specific protein mediating the interaction between DNA and RNA polymerase.</text>
</comment>
<dbReference type="RefSeq" id="WP_011294133.1">
    <property type="nucleotide sequence ID" value="NZ_CP138967.1"/>
</dbReference>
<dbReference type="PANTHER" id="PTHR48111">
    <property type="entry name" value="REGULATOR OF RPOS"/>
    <property type="match status" value="1"/>
</dbReference>
<dbReference type="InterPro" id="IPR039420">
    <property type="entry name" value="WalR-like"/>
</dbReference>
<comment type="caution">
    <text evidence="13">The sequence shown here is derived from an EMBL/GenBank/DDBJ whole genome shotgun (WGS) entry which is preliminary data.</text>
</comment>
<dbReference type="Gene3D" id="3.40.50.2300">
    <property type="match status" value="1"/>
</dbReference>
<keyword evidence="3 9" id="KW-0597">Phosphoprotein</keyword>
<evidence type="ECO:0000256" key="5">
    <source>
        <dbReference type="ARBA" id="ARBA00023015"/>
    </source>
</evidence>
<evidence type="ECO:0000256" key="1">
    <source>
        <dbReference type="ARBA" id="ARBA00003612"/>
    </source>
</evidence>
<dbReference type="PANTHER" id="PTHR48111:SF65">
    <property type="entry name" value="OMPR SUBFAMILY"/>
    <property type="match status" value="1"/>
</dbReference>
<dbReference type="SMART" id="SM00448">
    <property type="entry name" value="REC"/>
    <property type="match status" value="1"/>
</dbReference>
<dbReference type="InterPro" id="IPR011006">
    <property type="entry name" value="CheY-like_superfamily"/>
</dbReference>
<dbReference type="Gene3D" id="1.10.10.10">
    <property type="entry name" value="Winged helix-like DNA-binding domain superfamily/Winged helix DNA-binding domain"/>
    <property type="match status" value="1"/>
</dbReference>
<feature type="domain" description="Response regulatory" evidence="11">
    <location>
        <begin position="10"/>
        <end position="123"/>
    </location>
</feature>
<evidence type="ECO:0000256" key="2">
    <source>
        <dbReference type="ARBA" id="ARBA00015955"/>
    </source>
</evidence>
<dbReference type="InterPro" id="IPR001867">
    <property type="entry name" value="OmpR/PhoB-type_DNA-bd"/>
</dbReference>
<dbReference type="Proteomes" id="UP000030392">
    <property type="component" value="Unassembled WGS sequence"/>
</dbReference>
<evidence type="ECO:0000313" key="14">
    <source>
        <dbReference type="Proteomes" id="UP000030392"/>
    </source>
</evidence>
<evidence type="ECO:0000259" key="11">
    <source>
        <dbReference type="PROSITE" id="PS50110"/>
    </source>
</evidence>
<dbReference type="PROSITE" id="PS50110">
    <property type="entry name" value="RESPONSE_REGULATORY"/>
    <property type="match status" value="1"/>
</dbReference>
<dbReference type="EMBL" id="JNAX01000005">
    <property type="protein sequence ID" value="KGG21716.1"/>
    <property type="molecule type" value="Genomic_DNA"/>
</dbReference>
<dbReference type="GO" id="GO:0000976">
    <property type="term" value="F:transcription cis-regulatory region binding"/>
    <property type="evidence" value="ECO:0007669"/>
    <property type="project" value="TreeGrafter"/>
</dbReference>
<dbReference type="GO" id="GO:0032993">
    <property type="term" value="C:protein-DNA complex"/>
    <property type="evidence" value="ECO:0007669"/>
    <property type="project" value="TreeGrafter"/>
</dbReference>
<accession>A0A0A2C5T3</accession>
<reference evidence="14" key="1">
    <citation type="journal article" date="2014" name="Sci. Data">
        <title>Genomes of diverse isolates of the marine cyanobacterium Prochlorococcus.</title>
        <authorList>
            <person name="Biller S."/>
            <person name="Berube P."/>
            <person name="Thompson J."/>
            <person name="Kelly L."/>
            <person name="Roggensack S."/>
            <person name="Awad L."/>
            <person name="Roache-Johnson K."/>
            <person name="Ding H."/>
            <person name="Giovannoni S.J."/>
            <person name="Moore L.R."/>
            <person name="Chisholm S.W."/>
        </authorList>
    </citation>
    <scope>NUCLEOTIDE SEQUENCE [LARGE SCALE GENOMIC DNA]</scope>
    <source>
        <strain evidence="14">PAC1</strain>
    </source>
</reference>
<feature type="DNA-binding region" description="OmpR/PhoB-type" evidence="10">
    <location>
        <begin position="137"/>
        <end position="238"/>
    </location>
</feature>
<proteinExistence type="predicted"/>
<keyword evidence="6 10" id="KW-0238">DNA-binding</keyword>
<evidence type="ECO:0000256" key="7">
    <source>
        <dbReference type="ARBA" id="ARBA00023163"/>
    </source>
</evidence>
<evidence type="ECO:0000313" key="13">
    <source>
        <dbReference type="EMBL" id="KGG21716.1"/>
    </source>
</evidence>
<dbReference type="GO" id="GO:0005829">
    <property type="term" value="C:cytosol"/>
    <property type="evidence" value="ECO:0007669"/>
    <property type="project" value="TreeGrafter"/>
</dbReference>
<dbReference type="InterPro" id="IPR036388">
    <property type="entry name" value="WH-like_DNA-bd_sf"/>
</dbReference>
<dbReference type="AlphaFoldDB" id="A0A0A2C5T3"/>
<dbReference type="SMART" id="SM00862">
    <property type="entry name" value="Trans_reg_C"/>
    <property type="match status" value="1"/>
</dbReference>
<dbReference type="PROSITE" id="PS51755">
    <property type="entry name" value="OMPR_PHOB"/>
    <property type="match status" value="1"/>
</dbReference>
<dbReference type="GO" id="GO:0006355">
    <property type="term" value="P:regulation of DNA-templated transcription"/>
    <property type="evidence" value="ECO:0007669"/>
    <property type="project" value="InterPro"/>
</dbReference>